<reference evidence="4 5" key="1">
    <citation type="submission" date="2014-07" db="EMBL/GenBank/DDBJ databases">
        <title>Methanogenic archaea and the global carbon cycle.</title>
        <authorList>
            <person name="Henriksen J.R."/>
            <person name="Luke J."/>
            <person name="Reinhart S."/>
            <person name="Benedict M.N."/>
            <person name="Youngblut N.D."/>
            <person name="Metcalf M.E."/>
            <person name="Whitaker R.J."/>
            <person name="Metcalf W.W."/>
        </authorList>
    </citation>
    <scope>NUCLEOTIDE SEQUENCE [LARGE SCALE GENOMIC DNA]</scope>
    <source>
        <strain evidence="4 5">Z-761</strain>
    </source>
</reference>
<dbReference type="RefSeq" id="WP_048122189.1">
    <property type="nucleotide sequence ID" value="NZ_CP009520.1"/>
</dbReference>
<dbReference type="InterPro" id="IPR000415">
    <property type="entry name" value="Nitroreductase-like"/>
</dbReference>
<feature type="domain" description="Nitroreductase" evidence="3">
    <location>
        <begin position="7"/>
        <end position="70"/>
    </location>
</feature>
<feature type="domain" description="Nitroreductase" evidence="3">
    <location>
        <begin position="79"/>
        <end position="139"/>
    </location>
</feature>
<evidence type="ECO:0000256" key="1">
    <source>
        <dbReference type="ARBA" id="ARBA00007118"/>
    </source>
</evidence>
<dbReference type="Proteomes" id="UP000033096">
    <property type="component" value="Chromosome"/>
</dbReference>
<protein>
    <submittedName>
        <fullName evidence="4">Nitroreductase</fullName>
    </submittedName>
</protein>
<dbReference type="PATRIC" id="fig|1434123.4.peg.3418"/>
<organism evidence="4 5">
    <name type="scientific">Methanosarcina vacuolata Z-761</name>
    <dbReference type="NCBI Taxonomy" id="1434123"/>
    <lineage>
        <taxon>Archaea</taxon>
        <taxon>Methanobacteriati</taxon>
        <taxon>Methanobacteriota</taxon>
        <taxon>Stenosarchaea group</taxon>
        <taxon>Methanomicrobia</taxon>
        <taxon>Methanosarcinales</taxon>
        <taxon>Methanosarcinaceae</taxon>
        <taxon>Methanosarcina</taxon>
    </lineage>
</organism>
<evidence type="ECO:0000313" key="4">
    <source>
        <dbReference type="EMBL" id="AKB45053.1"/>
    </source>
</evidence>
<dbReference type="Pfam" id="PF00881">
    <property type="entry name" value="Nitroreductase"/>
    <property type="match status" value="2"/>
</dbReference>
<sequence>MGVFDTIKDRRSIRTYKDERIPKDKLEKLLEAARLAPSAANRQNWKFIVVGGEEVKKQLVAACNNQSFVGTASNIIAGVGDPSQKWHQVDLAIALEHIVLEAVELGLGTCWIGAFNEDEVKKLLKIPQDKKVVALLTVGVPAESPAARQRKSLEEIIAYDEYLNILPS</sequence>
<keyword evidence="5" id="KW-1185">Reference proteome</keyword>
<evidence type="ECO:0000313" key="5">
    <source>
        <dbReference type="Proteomes" id="UP000033096"/>
    </source>
</evidence>
<dbReference type="GO" id="GO:0016491">
    <property type="term" value="F:oxidoreductase activity"/>
    <property type="evidence" value="ECO:0007669"/>
    <property type="project" value="UniProtKB-KW"/>
</dbReference>
<gene>
    <name evidence="4" type="ORF">MSVAZ_2784</name>
</gene>
<dbReference type="InterPro" id="IPR029479">
    <property type="entry name" value="Nitroreductase"/>
</dbReference>
<name>A0A0E3Q864_9EURY</name>
<dbReference type="Gene3D" id="3.40.109.10">
    <property type="entry name" value="NADH Oxidase"/>
    <property type="match status" value="1"/>
</dbReference>
<dbReference type="EMBL" id="CP009520">
    <property type="protein sequence ID" value="AKB45053.1"/>
    <property type="molecule type" value="Genomic_DNA"/>
</dbReference>
<accession>A0A0E3Q864</accession>
<dbReference type="STRING" id="1434123.MSVAZ_2784"/>
<dbReference type="PANTHER" id="PTHR43673:SF10">
    <property type="entry name" value="NADH DEHYDROGENASE_NAD(P)H NITROREDUCTASE XCC3605-RELATED"/>
    <property type="match status" value="1"/>
</dbReference>
<dbReference type="AlphaFoldDB" id="A0A0E3Q864"/>
<dbReference type="SUPFAM" id="SSF55469">
    <property type="entry name" value="FMN-dependent nitroreductase-like"/>
    <property type="match status" value="1"/>
</dbReference>
<evidence type="ECO:0000256" key="2">
    <source>
        <dbReference type="ARBA" id="ARBA00023002"/>
    </source>
</evidence>
<dbReference type="GeneID" id="24811294"/>
<dbReference type="HOGENOM" id="CLU_070764_7_1_2"/>
<dbReference type="KEGG" id="mvc:MSVAZ_2784"/>
<evidence type="ECO:0000259" key="3">
    <source>
        <dbReference type="Pfam" id="PF00881"/>
    </source>
</evidence>
<dbReference type="PANTHER" id="PTHR43673">
    <property type="entry name" value="NAD(P)H NITROREDUCTASE YDGI-RELATED"/>
    <property type="match status" value="1"/>
</dbReference>
<keyword evidence="2" id="KW-0560">Oxidoreductase</keyword>
<dbReference type="CDD" id="cd02139">
    <property type="entry name" value="nitroreductase"/>
    <property type="match status" value="1"/>
</dbReference>
<proteinExistence type="inferred from homology"/>
<comment type="similarity">
    <text evidence="1">Belongs to the nitroreductase family.</text>
</comment>